<dbReference type="AlphaFoldDB" id="A0A4Y2CSQ6"/>
<reference evidence="2 3" key="1">
    <citation type="journal article" date="2019" name="Sci. Rep.">
        <title>Orb-weaving spider Araneus ventricosus genome elucidates the spidroin gene catalogue.</title>
        <authorList>
            <person name="Kono N."/>
            <person name="Nakamura H."/>
            <person name="Ohtoshi R."/>
            <person name="Moran D.A.P."/>
            <person name="Shinohara A."/>
            <person name="Yoshida Y."/>
            <person name="Fujiwara M."/>
            <person name="Mori M."/>
            <person name="Tomita M."/>
            <person name="Arakawa K."/>
        </authorList>
    </citation>
    <scope>NUCLEOTIDE SEQUENCE [LARGE SCALE GENOMIC DNA]</scope>
</reference>
<evidence type="ECO:0000256" key="1">
    <source>
        <dbReference type="SAM" id="MobiDB-lite"/>
    </source>
</evidence>
<proteinExistence type="predicted"/>
<gene>
    <name evidence="2" type="ORF">AVEN_15416_1</name>
</gene>
<dbReference type="Proteomes" id="UP000499080">
    <property type="component" value="Unassembled WGS sequence"/>
</dbReference>
<feature type="compositionally biased region" description="Polar residues" evidence="1">
    <location>
        <begin position="29"/>
        <end position="41"/>
    </location>
</feature>
<protein>
    <submittedName>
        <fullName evidence="2">Uncharacterized protein</fullName>
    </submittedName>
</protein>
<feature type="region of interest" description="Disordered" evidence="1">
    <location>
        <begin position="1"/>
        <end position="69"/>
    </location>
</feature>
<comment type="caution">
    <text evidence="2">The sequence shown here is derived from an EMBL/GenBank/DDBJ whole genome shotgun (WGS) entry which is preliminary data.</text>
</comment>
<name>A0A4Y2CSQ6_ARAVE</name>
<evidence type="ECO:0000313" key="2">
    <source>
        <dbReference type="EMBL" id="GBM07169.1"/>
    </source>
</evidence>
<sequence>MTVAKTAVGNEVGAQTAITGHGLTPPEGGTSNLRSGGNTTPHHYCTPRRSENPLTYTAASHPRTHGDREAVKSKVIPKSLEISVDHRHCINDDRKDGGIV</sequence>
<organism evidence="2 3">
    <name type="scientific">Araneus ventricosus</name>
    <name type="common">Orbweaver spider</name>
    <name type="synonym">Epeira ventricosa</name>
    <dbReference type="NCBI Taxonomy" id="182803"/>
    <lineage>
        <taxon>Eukaryota</taxon>
        <taxon>Metazoa</taxon>
        <taxon>Ecdysozoa</taxon>
        <taxon>Arthropoda</taxon>
        <taxon>Chelicerata</taxon>
        <taxon>Arachnida</taxon>
        <taxon>Araneae</taxon>
        <taxon>Araneomorphae</taxon>
        <taxon>Entelegynae</taxon>
        <taxon>Araneoidea</taxon>
        <taxon>Araneidae</taxon>
        <taxon>Araneus</taxon>
    </lineage>
</organism>
<dbReference type="EMBL" id="BGPR01000239">
    <property type="protein sequence ID" value="GBM07169.1"/>
    <property type="molecule type" value="Genomic_DNA"/>
</dbReference>
<keyword evidence="3" id="KW-1185">Reference proteome</keyword>
<evidence type="ECO:0000313" key="3">
    <source>
        <dbReference type="Proteomes" id="UP000499080"/>
    </source>
</evidence>
<accession>A0A4Y2CSQ6</accession>